<name>A0A3A3GNB9_PANTH</name>
<feature type="transmembrane region" description="Helical" evidence="1">
    <location>
        <begin position="55"/>
        <end position="75"/>
    </location>
</feature>
<dbReference type="OrthoDB" id="2663350at2"/>
<reference evidence="2 3" key="1">
    <citation type="submission" date="2018-09" db="EMBL/GenBank/DDBJ databases">
        <title>Paenibacillus SK2017-BO5.</title>
        <authorList>
            <person name="Piskunova J.V."/>
            <person name="Dubiley S.A."/>
            <person name="Severinov K.V."/>
        </authorList>
    </citation>
    <scope>NUCLEOTIDE SEQUENCE [LARGE SCALE GENOMIC DNA]</scope>
    <source>
        <strain evidence="2 3">BO5</strain>
    </source>
</reference>
<sequence>MNRTAGVLKMHLRDKWTWLFIPWSIMLLSFVINLGIGLSIEQGNKPFYTGGMASIYVYMFVAGTFTLAHTFPYALGMNIRRQDYMLGTIAMSAITSAGSSLLLVLLTFMENLSGGWGVRLHFFQLPYWSDGPVIQQIGIAFLLLMHLYCFGFAISSVHRRYRAAGMYVLIIVSFAILSVLSLALSYYEGWKAVWDFFLRYSAWELVLMTVPFTLIYALISFVLVRRSTI</sequence>
<feature type="transmembrane region" description="Helical" evidence="1">
    <location>
        <begin position="205"/>
        <end position="224"/>
    </location>
</feature>
<organism evidence="2 3">
    <name type="scientific">Paenibacillus thiaminolyticus</name>
    <name type="common">Bacillus thiaminolyticus</name>
    <dbReference type="NCBI Taxonomy" id="49283"/>
    <lineage>
        <taxon>Bacteria</taxon>
        <taxon>Bacillati</taxon>
        <taxon>Bacillota</taxon>
        <taxon>Bacilli</taxon>
        <taxon>Bacillales</taxon>
        <taxon>Paenibacillaceae</taxon>
        <taxon>Paenibacillus</taxon>
    </lineage>
</organism>
<dbReference type="AlphaFoldDB" id="A0A3A3GNB9"/>
<evidence type="ECO:0000313" key="2">
    <source>
        <dbReference type="EMBL" id="RJG26588.1"/>
    </source>
</evidence>
<dbReference type="EMBL" id="QYZD01000001">
    <property type="protein sequence ID" value="RJG26588.1"/>
    <property type="molecule type" value="Genomic_DNA"/>
</dbReference>
<proteinExistence type="predicted"/>
<feature type="transmembrane region" description="Helical" evidence="1">
    <location>
        <begin position="20"/>
        <end position="40"/>
    </location>
</feature>
<feature type="transmembrane region" description="Helical" evidence="1">
    <location>
        <begin position="87"/>
        <end position="109"/>
    </location>
</feature>
<evidence type="ECO:0000313" key="3">
    <source>
        <dbReference type="Proteomes" id="UP000266177"/>
    </source>
</evidence>
<dbReference type="Proteomes" id="UP000266177">
    <property type="component" value="Unassembled WGS sequence"/>
</dbReference>
<gene>
    <name evidence="2" type="ORF">DQX05_00685</name>
</gene>
<protein>
    <submittedName>
        <fullName evidence="2">Uncharacterized protein</fullName>
    </submittedName>
</protein>
<accession>A0A3A3GNB9</accession>
<feature type="transmembrane region" description="Helical" evidence="1">
    <location>
        <begin position="166"/>
        <end position="185"/>
    </location>
</feature>
<keyword evidence="1" id="KW-0812">Transmembrane</keyword>
<feature type="transmembrane region" description="Helical" evidence="1">
    <location>
        <begin position="133"/>
        <end position="154"/>
    </location>
</feature>
<comment type="caution">
    <text evidence="2">The sequence shown here is derived from an EMBL/GenBank/DDBJ whole genome shotgun (WGS) entry which is preliminary data.</text>
</comment>
<dbReference type="RefSeq" id="WP_119790004.1">
    <property type="nucleotide sequence ID" value="NZ_QYZD01000001.1"/>
</dbReference>
<keyword evidence="1" id="KW-0472">Membrane</keyword>
<keyword evidence="1" id="KW-1133">Transmembrane helix</keyword>
<evidence type="ECO:0000256" key="1">
    <source>
        <dbReference type="SAM" id="Phobius"/>
    </source>
</evidence>